<dbReference type="AlphaFoldDB" id="A0A0B1S286"/>
<gene>
    <name evidence="1" type="ORF">OESDEN_23045</name>
</gene>
<accession>A0A0B1S286</accession>
<evidence type="ECO:0000313" key="1">
    <source>
        <dbReference type="EMBL" id="KHJ77335.1"/>
    </source>
</evidence>
<name>A0A0B1S286_OESDE</name>
<reference evidence="1 2" key="1">
    <citation type="submission" date="2014-03" db="EMBL/GenBank/DDBJ databases">
        <title>Draft genome of the hookworm Oesophagostomum dentatum.</title>
        <authorList>
            <person name="Mitreva M."/>
        </authorList>
    </citation>
    <scope>NUCLEOTIDE SEQUENCE [LARGE SCALE GENOMIC DNA]</scope>
    <source>
        <strain evidence="1 2">OD-Hann</strain>
    </source>
</reference>
<proteinExistence type="predicted"/>
<keyword evidence="2" id="KW-1185">Reference proteome</keyword>
<evidence type="ECO:0000313" key="2">
    <source>
        <dbReference type="Proteomes" id="UP000053660"/>
    </source>
</evidence>
<protein>
    <submittedName>
        <fullName evidence="1">Uncharacterized protein</fullName>
    </submittedName>
</protein>
<sequence length="37" mass="4617">MHTDCDTRPMHSLCTTLCLRPNLERLHSIQLWWMWYK</sequence>
<dbReference type="Proteomes" id="UP000053660">
    <property type="component" value="Unassembled WGS sequence"/>
</dbReference>
<dbReference type="EMBL" id="KN610865">
    <property type="protein sequence ID" value="KHJ77335.1"/>
    <property type="molecule type" value="Genomic_DNA"/>
</dbReference>
<organism evidence="1 2">
    <name type="scientific">Oesophagostomum dentatum</name>
    <name type="common">Nodular worm</name>
    <dbReference type="NCBI Taxonomy" id="61180"/>
    <lineage>
        <taxon>Eukaryota</taxon>
        <taxon>Metazoa</taxon>
        <taxon>Ecdysozoa</taxon>
        <taxon>Nematoda</taxon>
        <taxon>Chromadorea</taxon>
        <taxon>Rhabditida</taxon>
        <taxon>Rhabditina</taxon>
        <taxon>Rhabditomorpha</taxon>
        <taxon>Strongyloidea</taxon>
        <taxon>Strongylidae</taxon>
        <taxon>Oesophagostomum</taxon>
    </lineage>
</organism>